<evidence type="ECO:0000259" key="6">
    <source>
        <dbReference type="PROSITE" id="PS51783"/>
    </source>
</evidence>
<feature type="region of interest" description="Disordered" evidence="4">
    <location>
        <begin position="2784"/>
        <end position="2813"/>
    </location>
</feature>
<dbReference type="InterPro" id="IPR013320">
    <property type="entry name" value="ConA-like_dom_sf"/>
</dbReference>
<sequence>MGLTVNHPRARAVSTADILRPEDKDIAGLVKSLDTLDRSSYSALQTGLDQSTCLQELRHFLKDDSDLHGANSGFRRAGGFQALLRLLRSLVDNFVAPDNSFASVKPFLELLSQWFGVLGAALEGHEGNQRYFRTKVDKGGWDSLQCTLEQFFTILSCQTGDELYFEQFFGILFAATTGVDMLSDTYTGAERSVGAKGDDVLCLESVSAAQASVGKAVANAGDLVVPELFTVILSLWTTAIKAGKIPQRCLRLALPLSFKELLSLSRQNIVSTHTAGAFTAILQLIFEDQLSATERALFKEVALLLCQEGVSSLDDAHFLFKQASKSSDAASFLHEAIEISRQPPSLQFDLSQHGYASTELTTLGKPFPPVDTAGYTLSLWARFDAFDPEAHTTLFGAFDKTQTCFILAYLEKDTHHLILQTAIQGNRPSVRFKSVAFQPDQWYHICIVHKKPRTTSSSKALLFVNGDFAEQQKANYPSVPPNDRGQNIKVQAFFGTPQDLSPNSAGAGCLSKWSLGSAILFQDTTSDDLVSVFYHLGPKYHGNFQDCLGSFQTYEASAALNLRNELLHQGKEEQSELILAIRHKASSLIREDKLLINVSPASILDNDDRNNIDESQLIRSLSRLAAKNLMTYTRSGTNAVAINGAVPAINDALTQARGVFMLMGDPTVAVPQSLDDASWRLGGCGAVGLGLVQRARTTEEVALAVDILLETVRHSWRNSEVMERDGGYAILAMLLKEKLSLPTQTNGESAKLGWAIPTSRLDRTGLSMRVLTSILTFTGYNTGDLAKSVINNPLAYKVLVADTSLWRSGPLPVQQLYFDQFQIFAEQSEHKRFNLKRLTRMRVLKRLMEALKSEPVSRAIVPQYMAAIKILLPQSLSQETLRSLALFVTFSVNKRNMGLQLRKPSRREARQRSSSGGSSHGSKEEPNLSHFEIGMEVLRLYSEMLCRKDDDSLIKKFAKTVTNKWLLYLLSETSPEVVVLSMRILARLLVVHGESYVKKFKDTSKTSGFTIMAYRLKRWWHLPALWPALFAILFDLDVGSLDLDRSFDLFGFIDLFASKKELSVTNPEILEVIMGMLQSGLKTIVSSKKHQAANLLAPPLEDLNGPPERLSMSTMAPPNPLLTIVTNQHVETLTTVVRFLADLHTRSQKFRDFAISSSYIQDLLAVLFPVVVGSDTVEAKTELDARDSMLTFDGGDVVVHPLSTAPPVIRTTETESSSLATRGKTLRRGSSFVLVTKEHAHQNGAVATTASNGSSALGKMPELHDGHSIVQSMLEIVISVFADQILVRKEFPGLGLFLKTPPGFVEHQSYFETWILRNTVSQLSNQVALNQKVLSEPRVLTNLARLFGHLEEALFEGWFIGGADPVLDFSGSILEYLQRPDIAKLKSVRLCAQAIAIIRAVVFRTVLLSLSSTHDNDSLPFLEKLTYWQTVLLSGEETQSTNLQLICYLLYANLISSTTAVREAAANLWRIILVQKPDEAVAIFGQLEGSELTTGFAKLVELDNETFLHWVDEHRSELDSLFFDILSKQWTNFVTLENKRAEENGRLRIARRREKVKQWAREEADREDLTRRHELAFENWTANIYSSEYLKHQRLLQDQQDDLLYTETSFNRMQRDTSRPAGLFAIDKPRKWRLDQTEGRNRMRMRLHEDFTYTEEDQQPKRKGSDMLQLRLDTRNTKMSTAETIGVTPGGITPVEALKRTESNTEPFPQLQESSEQSEHQEVVNEEQSEEVEGEESFELVEDPNADLDDFEDKNRKVMRSLHRGDQVKHVANISRILGLEAVEGLLIIGKDYIYILDGFFQRADGEIVNVWQAPQEERDPYVRMISGRDVTERKTVSRTDEHGTRSWKWSDIISVSKRRFLFRDVATEIFFGDGRSYLLTVISPQIRNDLHGLISAKAPSSTGPSTHPDTAWRYETLRSVDDEPQTLGSKFANVFSQQSNYLAATRKWQKGEMSNFHYLMLINTMAGRTYNDLTQYPVFPWVIADYTSEELDFTHPKTFRDLSKPMGCQTLEREKGFRERYQTFAEMGDSNTPAFHYGTHYSSAMIVTSYLIRLQPFVKSYLLLQGGTFDHADRMFFSIEGAWKSASRMNMSDVRELTPEFYYLPEFLVNVNDFDFGTRQTSQSVGNVELPPWAKGDPRIFIAKQREALESPHVSRNLHKWIDLIFGSKQKGEAAVDAVNVFHYLSYQGAKDLDTITDPMERLATIGIIHNFGQTPYQIFNKPHPAREQIRHRYKRLDTAAESLTRIPSTLLETGERVASLRFSWKADRLLCSGPFRLNIPPDYDMYLEWGFSDNSVRFYSTESRKQIGLFEHLHIGQLSCALFLDSKTLITAGTDCTVAVWNVVESGKTVELHPRASLFGHRETVSVLAISRSFNALLSASTDGQVMLWDLNRCEFIRKLGDELQVQCATINDVTGNIVLCHGHEISMYTLNGDLLLRQDSGDRSQESIVSCACYEGAGNEWLERDLVFTGHKRGQVRIWSKVVRGGRFELELIRQLNHADGSRDDGANVNAGISCILPMAQVVYTGDEDGRVYEWNSQKEAKVGRNHADQSLIARATMEKRVEAPLEAGNLDFDARVPIPPSVFPSTYRSDASQQETTVTKVEGEVQLPPSSRVGREDTRYSKEEVDISYRDSNRPRRDQQYRKDDVRIYEERDGRYPEVELTREKYRAPAEYKSTNVDIEIDRRDTRDHVEIDVDRRQTYDKTVENQLDVTEREYRRRTDPTYDIEYERRRPAKEVTFEKEEIKVDQPIKRDMGYYDDEGQYHSFRRGVERAADRVLHPFSGGHHHHHDGGREEVTITETRETSGPSRVRDGNVEQVRYVEPRFGGRGVPIQCHFIRIGDILLLQGRPSQVIRITMSSQTGQYRYLGVDLFTRQLHEETSFISNPAPSVIVQTMLGPVFKQYRVLDIRDDGQVVAMTETGDVKQGLPVVDQGGLFGRIDRAFSDGRGSVRVLVINDGGRELIVDMKIIHGSRL</sequence>
<dbReference type="CDD" id="cd04469">
    <property type="entry name" value="S1_Hex1"/>
    <property type="match status" value="1"/>
</dbReference>
<dbReference type="InterPro" id="IPR011993">
    <property type="entry name" value="PH-like_dom_sf"/>
</dbReference>
<dbReference type="InterPro" id="IPR036372">
    <property type="entry name" value="BEACH_dom_sf"/>
</dbReference>
<dbReference type="Pfam" id="PF13385">
    <property type="entry name" value="Laminin_G_3"/>
    <property type="match status" value="1"/>
</dbReference>
<evidence type="ECO:0000313" key="8">
    <source>
        <dbReference type="Proteomes" id="UP001172673"/>
    </source>
</evidence>
<dbReference type="Gene3D" id="2.30.30.30">
    <property type="match status" value="1"/>
</dbReference>
<dbReference type="Gene3D" id="2.40.50.140">
    <property type="entry name" value="Nucleic acid-binding proteins"/>
    <property type="match status" value="1"/>
</dbReference>
<dbReference type="PROSITE" id="PS50197">
    <property type="entry name" value="BEACH"/>
    <property type="match status" value="1"/>
</dbReference>
<dbReference type="SUPFAM" id="SSF50104">
    <property type="entry name" value="Translation proteins SH3-like domain"/>
    <property type="match status" value="1"/>
</dbReference>
<dbReference type="InterPro" id="IPR015943">
    <property type="entry name" value="WD40/YVTN_repeat-like_dom_sf"/>
</dbReference>
<feature type="compositionally biased region" description="Basic and acidic residues" evidence="4">
    <location>
        <begin position="2617"/>
        <end position="2648"/>
    </location>
</feature>
<dbReference type="Gene3D" id="1.10.1540.10">
    <property type="entry name" value="BEACH domain"/>
    <property type="match status" value="1"/>
</dbReference>
<dbReference type="Pfam" id="PF02138">
    <property type="entry name" value="Beach"/>
    <property type="match status" value="1"/>
</dbReference>
<feature type="domain" description="BEACH-type PH" evidence="6">
    <location>
        <begin position="1763"/>
        <end position="1896"/>
    </location>
</feature>
<dbReference type="InterPro" id="IPR001680">
    <property type="entry name" value="WD40_rpt"/>
</dbReference>
<dbReference type="CDD" id="cd01201">
    <property type="entry name" value="PH_BEACH"/>
    <property type="match status" value="1"/>
</dbReference>
<dbReference type="PANTHER" id="PTHR46108:SF4">
    <property type="entry name" value="BLUE CHEESE"/>
    <property type="match status" value="1"/>
</dbReference>
<evidence type="ECO:0000256" key="2">
    <source>
        <dbReference type="ARBA" id="ARBA00022737"/>
    </source>
</evidence>
<dbReference type="Gene3D" id="2.130.10.10">
    <property type="entry name" value="YVTN repeat-like/Quinoprotein amine dehydrogenase"/>
    <property type="match status" value="1"/>
</dbReference>
<dbReference type="InterPro" id="IPR008991">
    <property type="entry name" value="Translation_prot_SH3-like_sf"/>
</dbReference>
<dbReference type="Pfam" id="PF00400">
    <property type="entry name" value="WD40"/>
    <property type="match status" value="1"/>
</dbReference>
<name>A0AA38WZF3_9EURO</name>
<feature type="region of interest" description="Disordered" evidence="4">
    <location>
        <begin position="900"/>
        <end position="926"/>
    </location>
</feature>
<dbReference type="Pfam" id="PF23295">
    <property type="entry name" value="Arm_4"/>
    <property type="match status" value="1"/>
</dbReference>
<feature type="compositionally biased region" description="Basic and acidic residues" evidence="4">
    <location>
        <begin position="2794"/>
        <end position="2813"/>
    </location>
</feature>
<dbReference type="InterPro" id="IPR056252">
    <property type="entry name" value="Alfy-like_Arm-like"/>
</dbReference>
<organism evidence="7 8">
    <name type="scientific">Cladophialophora chaetospira</name>
    <dbReference type="NCBI Taxonomy" id="386627"/>
    <lineage>
        <taxon>Eukaryota</taxon>
        <taxon>Fungi</taxon>
        <taxon>Dikarya</taxon>
        <taxon>Ascomycota</taxon>
        <taxon>Pezizomycotina</taxon>
        <taxon>Eurotiomycetes</taxon>
        <taxon>Chaetothyriomycetidae</taxon>
        <taxon>Chaetothyriales</taxon>
        <taxon>Herpotrichiellaceae</taxon>
        <taxon>Cladophialophora</taxon>
    </lineage>
</organism>
<dbReference type="PROSITE" id="PS50082">
    <property type="entry name" value="WD_REPEATS_2"/>
    <property type="match status" value="1"/>
</dbReference>
<dbReference type="InterPro" id="IPR037318">
    <property type="entry name" value="Hex1_S1"/>
</dbReference>
<proteinExistence type="predicted"/>
<feature type="compositionally biased region" description="Acidic residues" evidence="4">
    <location>
        <begin position="1724"/>
        <end position="1739"/>
    </location>
</feature>
<dbReference type="InterPro" id="IPR014722">
    <property type="entry name" value="Rib_uL2_dom2"/>
</dbReference>
<dbReference type="InterPro" id="IPR023362">
    <property type="entry name" value="PH-BEACH_dom"/>
</dbReference>
<dbReference type="InterPro" id="IPR012340">
    <property type="entry name" value="NA-bd_OB-fold"/>
</dbReference>
<dbReference type="Gene3D" id="2.60.120.200">
    <property type="match status" value="1"/>
</dbReference>
<feature type="region of interest" description="Disordered" evidence="4">
    <location>
        <begin position="1702"/>
        <end position="1739"/>
    </location>
</feature>
<feature type="domain" description="BEACH" evidence="5">
    <location>
        <begin position="1934"/>
        <end position="2228"/>
    </location>
</feature>
<gene>
    <name evidence="7" type="primary">BPH1</name>
    <name evidence="7" type="ORF">H2200_011482</name>
</gene>
<keyword evidence="1 3" id="KW-0853">WD repeat</keyword>
<dbReference type="PROSITE" id="PS51783">
    <property type="entry name" value="PH_BEACH"/>
    <property type="match status" value="1"/>
</dbReference>
<dbReference type="SUPFAM" id="SSF81837">
    <property type="entry name" value="BEACH domain"/>
    <property type="match status" value="1"/>
</dbReference>
<dbReference type="SUPFAM" id="SSF49899">
    <property type="entry name" value="Concanavalin A-like lectins/glucanases"/>
    <property type="match status" value="1"/>
</dbReference>
<dbReference type="InterPro" id="IPR036322">
    <property type="entry name" value="WD40_repeat_dom_sf"/>
</dbReference>
<dbReference type="InterPro" id="IPR051944">
    <property type="entry name" value="BEACH_domain_protein"/>
</dbReference>
<dbReference type="SMART" id="SM00320">
    <property type="entry name" value="WD40"/>
    <property type="match status" value="3"/>
</dbReference>
<dbReference type="InterPro" id="IPR000409">
    <property type="entry name" value="BEACH_dom"/>
</dbReference>
<keyword evidence="8" id="KW-1185">Reference proteome</keyword>
<dbReference type="EMBL" id="JAPDRK010000020">
    <property type="protein sequence ID" value="KAJ9603960.1"/>
    <property type="molecule type" value="Genomic_DNA"/>
</dbReference>
<protein>
    <submittedName>
        <fullName evidence="7">Beige protein-like 1</fullName>
    </submittedName>
</protein>
<reference evidence="7" key="1">
    <citation type="submission" date="2022-10" db="EMBL/GenBank/DDBJ databases">
        <title>Culturing micro-colonial fungi from biological soil crusts in the Mojave desert and describing Neophaeococcomyces mojavensis, and introducing the new genera and species Taxawa tesnikishii.</title>
        <authorList>
            <person name="Kurbessoian T."/>
            <person name="Stajich J.E."/>
        </authorList>
    </citation>
    <scope>NUCLEOTIDE SEQUENCE</scope>
    <source>
        <strain evidence="7">TK_41</strain>
    </source>
</reference>
<evidence type="ECO:0000256" key="3">
    <source>
        <dbReference type="PROSITE-ProRule" id="PRU00221"/>
    </source>
</evidence>
<dbReference type="FunFam" id="1.10.1540.10:FF:000002">
    <property type="entry name" value="WD repeat and FYVE domain containing 3"/>
    <property type="match status" value="1"/>
</dbReference>
<dbReference type="Gene3D" id="2.30.29.30">
    <property type="entry name" value="Pleckstrin-homology domain (PH domain)/Phosphotyrosine-binding domain (PTB)"/>
    <property type="match status" value="1"/>
</dbReference>
<dbReference type="Proteomes" id="UP001172673">
    <property type="component" value="Unassembled WGS sequence"/>
</dbReference>
<evidence type="ECO:0000259" key="5">
    <source>
        <dbReference type="PROSITE" id="PS50197"/>
    </source>
</evidence>
<accession>A0AA38WZF3</accession>
<dbReference type="SUPFAM" id="SSF50978">
    <property type="entry name" value="WD40 repeat-like"/>
    <property type="match status" value="1"/>
</dbReference>
<feature type="repeat" description="WD" evidence="3">
    <location>
        <begin position="2360"/>
        <end position="2401"/>
    </location>
</feature>
<dbReference type="PROSITE" id="PS50294">
    <property type="entry name" value="WD_REPEATS_REGION"/>
    <property type="match status" value="1"/>
</dbReference>
<evidence type="ECO:0000313" key="7">
    <source>
        <dbReference type="EMBL" id="KAJ9603960.1"/>
    </source>
</evidence>
<dbReference type="CDD" id="cd06071">
    <property type="entry name" value="Beach"/>
    <property type="match status" value="1"/>
</dbReference>
<dbReference type="PANTHER" id="PTHR46108">
    <property type="entry name" value="BLUE CHEESE"/>
    <property type="match status" value="1"/>
</dbReference>
<dbReference type="SMART" id="SM01026">
    <property type="entry name" value="Beach"/>
    <property type="match status" value="1"/>
</dbReference>
<dbReference type="SUPFAM" id="SSF50249">
    <property type="entry name" value="Nucleic acid-binding proteins"/>
    <property type="match status" value="1"/>
</dbReference>
<dbReference type="Pfam" id="PF14844">
    <property type="entry name" value="PH_BEACH"/>
    <property type="match status" value="1"/>
</dbReference>
<feature type="compositionally biased region" description="Polar residues" evidence="4">
    <location>
        <begin position="2587"/>
        <end position="2603"/>
    </location>
</feature>
<comment type="caution">
    <text evidence="7">The sequence shown here is derived from an EMBL/GenBank/DDBJ whole genome shotgun (WGS) entry which is preliminary data.</text>
</comment>
<keyword evidence="2" id="KW-0677">Repeat</keyword>
<dbReference type="SUPFAM" id="SSF50729">
    <property type="entry name" value="PH domain-like"/>
    <property type="match status" value="1"/>
</dbReference>
<dbReference type="PROSITE" id="PS00678">
    <property type="entry name" value="WD_REPEATS_1"/>
    <property type="match status" value="1"/>
</dbReference>
<dbReference type="InterPro" id="IPR019775">
    <property type="entry name" value="WD40_repeat_CS"/>
</dbReference>
<evidence type="ECO:0000256" key="4">
    <source>
        <dbReference type="SAM" id="MobiDB-lite"/>
    </source>
</evidence>
<evidence type="ECO:0000256" key="1">
    <source>
        <dbReference type="ARBA" id="ARBA00022574"/>
    </source>
</evidence>
<feature type="region of interest" description="Disordered" evidence="4">
    <location>
        <begin position="2587"/>
        <end position="2648"/>
    </location>
</feature>